<protein>
    <recommendedName>
        <fullName evidence="3">DUF4347 domain-containing protein</fullName>
    </recommendedName>
</protein>
<feature type="compositionally biased region" description="Acidic residues" evidence="1">
    <location>
        <begin position="2093"/>
        <end position="2104"/>
    </location>
</feature>
<feature type="domain" description="DUF4347" evidence="3">
    <location>
        <begin position="79"/>
        <end position="175"/>
    </location>
</feature>
<dbReference type="RefSeq" id="WP_099149748.1">
    <property type="nucleotide sequence ID" value="NZ_PDUD01000015.1"/>
</dbReference>
<dbReference type="InterPro" id="IPR025592">
    <property type="entry name" value="DUF4347"/>
</dbReference>
<keyword evidence="2" id="KW-0472">Membrane</keyword>
<dbReference type="EMBL" id="PDUD01000015">
    <property type="protein sequence ID" value="PHN06874.1"/>
    <property type="molecule type" value="Genomic_DNA"/>
</dbReference>
<feature type="region of interest" description="Disordered" evidence="1">
    <location>
        <begin position="2186"/>
        <end position="2219"/>
    </location>
</feature>
<feature type="compositionally biased region" description="Acidic residues" evidence="1">
    <location>
        <begin position="2140"/>
        <end position="2152"/>
    </location>
</feature>
<keyword evidence="2" id="KW-0812">Transmembrane</keyword>
<evidence type="ECO:0000256" key="1">
    <source>
        <dbReference type="SAM" id="MobiDB-lite"/>
    </source>
</evidence>
<gene>
    <name evidence="4" type="ORF">CRP01_09295</name>
</gene>
<name>A0A2D0NEE0_FLAN2</name>
<reference evidence="4 5" key="1">
    <citation type="submission" date="2017-10" db="EMBL/GenBank/DDBJ databases">
        <title>The draft genome sequence of Lewinella nigricans NBRC 102662.</title>
        <authorList>
            <person name="Wang K."/>
        </authorList>
    </citation>
    <scope>NUCLEOTIDE SEQUENCE [LARGE SCALE GENOMIC DNA]</scope>
    <source>
        <strain evidence="4 5">NBRC 102662</strain>
    </source>
</reference>
<feature type="region of interest" description="Disordered" evidence="1">
    <location>
        <begin position="2093"/>
        <end position="2125"/>
    </location>
</feature>
<organism evidence="4 5">
    <name type="scientific">Flavilitoribacter nigricans (strain ATCC 23147 / DSM 23189 / NBRC 102662 / NCIMB 1420 / SS-2)</name>
    <name type="common">Lewinella nigricans</name>
    <dbReference type="NCBI Taxonomy" id="1122177"/>
    <lineage>
        <taxon>Bacteria</taxon>
        <taxon>Pseudomonadati</taxon>
        <taxon>Bacteroidota</taxon>
        <taxon>Saprospiria</taxon>
        <taxon>Saprospirales</taxon>
        <taxon>Lewinellaceae</taxon>
        <taxon>Flavilitoribacter</taxon>
    </lineage>
</organism>
<keyword evidence="5" id="KW-1185">Reference proteome</keyword>
<accession>A0A2D0NEE0</accession>
<evidence type="ECO:0000259" key="3">
    <source>
        <dbReference type="Pfam" id="PF14252"/>
    </source>
</evidence>
<evidence type="ECO:0000256" key="2">
    <source>
        <dbReference type="SAM" id="Phobius"/>
    </source>
</evidence>
<feature type="compositionally biased region" description="Acidic residues" evidence="1">
    <location>
        <begin position="2188"/>
        <end position="2200"/>
    </location>
</feature>
<sequence length="2596" mass="270260">MKRYRRPIEAMPVVCLAGSNLHARFSWPLAFTLTILWAGLCGLFPLSGFSNTPFSSQYLSSETNIYVDQAVEALPLAEAEAENGRTLHLFSHGRPGYLLLENEWRNAHQIAEWLQSGKLLTGKTQLNLYGCNFAEGESGRAAVAYLQRALGLSVAASDDVTGAQGDWELEVGAAREVMAFPAYAYNLQINEKLPFVNDGTNFNNITATVTNTVASVIPLCAGSISNTGNLVDNNTSNFASVSITGLGCDGTVSVKDNDASDTYPGGAFAGFRVSSAGILQASVGAEITISTYNNNVLQESEVVVTTGVGVNSLLISGDGTIVLGFITTSDFDEIRITYDALIGVLFTAQIYHAVIEVFAAGVPLSCNEQTLMNNPDYPTIIDNAQTEITGVCVGCTIDDPENVISESDADFATISLPLGVAGSGSIAVWDVLTDYAAGTFAGFNISNANLVGANLLSGITITTYLDGVERESTANIGTDLASVNSSLLNGAGNQLIGFITTLSFDEVKIEVSNLLGVLNETQVYNAVFQTFCAGPSPDCALDTYLVTPDYPVVVDNEVSSLICVGCSIDDAQNIIDSDTDNFASIDLVAGVGLEATVSVRDVITDYAAGTFAGFDIENTNLLDVNLLAGAQVVTYLDGVEREDSDDGVLLSLQLLGGDRQVVGFTSTLSFDEIRLTVRNTVGLDLGTTLVYGAVIRGPSDAGTAPPEITGDAGSGVSVSNVCPATTFDLTTLVASIPAGATVEWYTTNNSPPTGGAYATPTMATAGTYYAYFYDAVEGCYSLPSNPVTMVFDICAPVIDCNEKSAFVNDEISFDNLSASVTDDVLLPCIGGVTGLDNLVDADTDNFATVSITGLACDATISVVDNDAGDTYPGGYFAGFEVSSAGLLQASIGATVTIETYNNGAFAESFDAITSLVGANTSLLDPDGNIVLGFVTTLDFDEIRITYESLVGVLFTAQVYHAVIEEFCAGPALACNTQTLMNNPDYPTIVDNNETGITGVACVGCTVDDAENVISASTVDFATITLDVNVGTVGSIAVQDVLTDYPAGTFAGFNISNPDLVEANVLSGITVRTYLDGALQESSTNVTLVSASSSLINGTGDQLVGFVTTLPFDEVKLEVTNLLGAINITQVYNAVFQAFCAGPTPDCATNTYLTNPDYPVIVDNELTGITGAVCALCSVNDSQNVIDADTDNEASIVLTAGVLSTGSIAVKDVLTDYPGGYFAGFDIDNPTLLGVDLLAAGEVSTYLDGVLQETSGATLLSLEILTGSRQIVGFFTTLPFDEVRFSISNLVDVDAGTTLVYGAVLRSVSAAPLLIGDGDDGDSEDGLTVSNICPATTFDLTTLITPVPGTTIEWYTSNDNPPAGAAYATPTMATAGTYYAYFLEDGTGCYSLASNPVTVIFDICDPMIDCNVKSAFVNDEIAFDNLSASVTDDVLLPCIGGVIGLDNLVDADTDNFATVSITGLACDATISVVDNDAGDTYPAGYFAGFEVSSVGLLQASIDATVTIETYNNGVLAESYDAVTALIGANTALLDPDGNIVLGFVTTMDFDEIRITYESLVGVLFTAQVYHAVVEAFCAGPALECNTQTLMNNPDYPTIIDVAETGISGVACIGCTVDDAENVISASTADFATITLDVNVGTVGSIAVQDVLTDYPAGTFAGFNISNPDLVEANVLSGITVRTYLDGALQESSTNVTLVSASSSLLNGAGDQLVGFVTTLPFDEVKLEVTNLLGAVNITEVYNAVFQAFCVGPDPDCATNTYLTNPDYPVIIDNELTGITGAVCALCSVNDSQNVIDDDTDNRASIVLTAGVLSTGSIAVKDVLTDYPAGTFAGFDIENPTLLGVDLFAAGEVTTYLDGALQESSSGVLLTLEILTGSRQIVGFTTTLPFDEVRFSVSNLVDVDAGTTFVYGAVLRGVSNAGVDAPVLDGDTGTGVMVSNTCPTPTFDLNSLVMEIPAGASLVWFTTNDNPPMGAPYATPDMATAGVYYAYFYDAVAGCYSLASNAVTVTLEDCGLDTDGDGNPDFSDPDPNDPCVGYIEGSEVAGNPIWANADCDGDGVINVTERDVDMTSPYDPCSLNQASVTLVATSTGDCDGDGVTDADEINGTDGDPNTPGDNTDPNDPCSLNLADVTLVATSTGDCDGDGVTDADEINGTDGDPNTPGDNTDPNDPCSLNLADVTLVATSTGDCDGDGVTDADEINGTDGDPNTPGDNTDPLDPCDYNPGDVTLPPSMAWEMLDCDNDGNPNGDDPNPLVATALDDNAVADFGVTTTVDILANDDFLPGANTSLTQVGGDAGGTITFDPLAGTVDYTPLVGEVGTTVTIDYQVCNTTPDPDVCATATVFVMVQGQCTITTAVWLEGAYDGVSEMRTDLNTMRLLPGQDPAMFMGVETPVGQPYSGAPWAYNGTEGDAFDYMTVGNADAGYHPDVVDWVLVSLRSDVDASTTLCTQAGLLYKDGTILFPEGCNCALLDGQEVYIVIEHRNHLPVMSDVPVLVSGGGQVSYDFRTQQSFTTFLGDGQKLLGAGVYGMFAANGDQTSAAGARTDVNATDEAVWTDNNGTGDAYNRADYNLDGDVNANDESLWLNNTAKASDVNFE</sequence>
<dbReference type="Proteomes" id="UP000223913">
    <property type="component" value="Unassembled WGS sequence"/>
</dbReference>
<evidence type="ECO:0000313" key="5">
    <source>
        <dbReference type="Proteomes" id="UP000223913"/>
    </source>
</evidence>
<dbReference type="OrthoDB" id="9805017at2"/>
<feature type="transmembrane region" description="Helical" evidence="2">
    <location>
        <begin position="29"/>
        <end position="49"/>
    </location>
</feature>
<dbReference type="Pfam" id="PF14252">
    <property type="entry name" value="DUF4347"/>
    <property type="match status" value="1"/>
</dbReference>
<feature type="region of interest" description="Disordered" evidence="1">
    <location>
        <begin position="2138"/>
        <end position="2173"/>
    </location>
</feature>
<evidence type="ECO:0000313" key="4">
    <source>
        <dbReference type="EMBL" id="PHN06874.1"/>
    </source>
</evidence>
<keyword evidence="2" id="KW-1133">Transmembrane helix</keyword>
<comment type="caution">
    <text evidence="4">The sequence shown here is derived from an EMBL/GenBank/DDBJ whole genome shotgun (WGS) entry which is preliminary data.</text>
</comment>
<proteinExistence type="predicted"/>